<gene>
    <name evidence="1" type="ORF">D1164_13880</name>
</gene>
<sequence length="533" mass="60391">MNVHLLCKTLFYSIIFFFLISCKEKEVDNSSQMYIGWASENTTPNVPVIIHGQFHARVSEGIMDPVTATALAIESIDGQSSKKVILISCDLVFITDELRDAVRKRVTESLPEIKPEEIILNATHTHSGPQYSASREVIKETTDNITQTSNIKSTYGIELEAMEFSDCLDFLTINISKTAKRAWKNRKPGGISYGLGHAAVGNNRLQSGVSGKSQMYGNTNRKDFSHIEGYEDHSVNLLFTWDNKKNITGVVVNLACPSQVSEGDYLISADFWHETRIEIKKRIGEELFILPQCSAAGDQSPHLMIEKKAKERMQQLMFPGTESGRNSSGRRKQIAMHIADAVTSVLHYTKNNIEWNPIFEHKVETIEISRRLIEIEDVNNAMKEAKEWEKKFEKMLFDITENPEMKEKPRWYLEITRTHRLMLRSLGVKERYEKQKMQPRLPIEIHVLRIGNIAMATNPFEYYVDYGMQIKARSPAIQTFLVQLAGSGSYVPTNRSISGGAYGAVPTSTLVGPEGGYELAEETLKLIDEVWEK</sequence>
<dbReference type="OrthoDB" id="337762at2"/>
<name>A0A399D208_9BACT</name>
<evidence type="ECO:0000313" key="2">
    <source>
        <dbReference type="Proteomes" id="UP000266441"/>
    </source>
</evidence>
<dbReference type="Proteomes" id="UP000266441">
    <property type="component" value="Unassembled WGS sequence"/>
</dbReference>
<protein>
    <recommendedName>
        <fullName evidence="3">Neutral/alkaline non-lysosomal ceramidase N-terminal domain-containing protein</fullName>
    </recommendedName>
</protein>
<keyword evidence="2" id="KW-1185">Reference proteome</keyword>
<dbReference type="EMBL" id="QWET01000009">
    <property type="protein sequence ID" value="RIH64722.1"/>
    <property type="molecule type" value="Genomic_DNA"/>
</dbReference>
<comment type="caution">
    <text evidence="1">The sequence shown here is derived from an EMBL/GenBank/DDBJ whole genome shotgun (WGS) entry which is preliminary data.</text>
</comment>
<organism evidence="1 2">
    <name type="scientific">Mariniphaga sediminis</name>
    <dbReference type="NCBI Taxonomy" id="1628158"/>
    <lineage>
        <taxon>Bacteria</taxon>
        <taxon>Pseudomonadati</taxon>
        <taxon>Bacteroidota</taxon>
        <taxon>Bacteroidia</taxon>
        <taxon>Marinilabiliales</taxon>
        <taxon>Prolixibacteraceae</taxon>
        <taxon>Mariniphaga</taxon>
    </lineage>
</organism>
<proteinExistence type="predicted"/>
<evidence type="ECO:0008006" key="3">
    <source>
        <dbReference type="Google" id="ProtNLM"/>
    </source>
</evidence>
<dbReference type="RefSeq" id="WP_119350594.1">
    <property type="nucleotide sequence ID" value="NZ_QWET01000009.1"/>
</dbReference>
<evidence type="ECO:0000313" key="1">
    <source>
        <dbReference type="EMBL" id="RIH64722.1"/>
    </source>
</evidence>
<reference evidence="1 2" key="1">
    <citation type="journal article" date="2015" name="Int. J. Syst. Evol. Microbiol.">
        <title>Mariniphaga sediminis sp. nov., isolated from coastal sediment.</title>
        <authorList>
            <person name="Wang F.Q."/>
            <person name="Shen Q.Y."/>
            <person name="Chen G.J."/>
            <person name="Du Z.J."/>
        </authorList>
    </citation>
    <scope>NUCLEOTIDE SEQUENCE [LARGE SCALE GENOMIC DNA]</scope>
    <source>
        <strain evidence="1 2">SY21</strain>
    </source>
</reference>
<accession>A0A399D208</accession>
<dbReference type="AlphaFoldDB" id="A0A399D208"/>